<dbReference type="Gene3D" id="3.30.420.40">
    <property type="match status" value="2"/>
</dbReference>
<dbReference type="HAMAP" id="MF_01445">
    <property type="entry name" value="TsaD"/>
    <property type="match status" value="1"/>
</dbReference>
<evidence type="ECO:0000313" key="4">
    <source>
        <dbReference type="Proteomes" id="UP001219355"/>
    </source>
</evidence>
<comment type="catalytic activity">
    <reaction evidence="1">
        <text>L-threonylcarbamoyladenylate + adenosine(37) in tRNA = N(6)-L-threonylcarbamoyladenosine(37) in tRNA + AMP + H(+)</text>
        <dbReference type="Rhea" id="RHEA:37059"/>
        <dbReference type="Rhea" id="RHEA-COMP:10162"/>
        <dbReference type="Rhea" id="RHEA-COMP:10163"/>
        <dbReference type="ChEBI" id="CHEBI:15378"/>
        <dbReference type="ChEBI" id="CHEBI:73682"/>
        <dbReference type="ChEBI" id="CHEBI:74411"/>
        <dbReference type="ChEBI" id="CHEBI:74418"/>
        <dbReference type="ChEBI" id="CHEBI:456215"/>
        <dbReference type="EC" id="2.3.1.234"/>
    </reaction>
</comment>
<dbReference type="Pfam" id="PF00814">
    <property type="entry name" value="TsaD"/>
    <property type="match status" value="1"/>
</dbReference>
<keyword evidence="1 3" id="KW-0012">Acyltransferase</keyword>
<reference evidence="3" key="1">
    <citation type="submission" date="2023-03" db="EMBL/GenBank/DDBJ databases">
        <title>Emydomyces testavorans Genome Sequence.</title>
        <authorList>
            <person name="Hoyer L."/>
        </authorList>
    </citation>
    <scope>NUCLEOTIDE SEQUENCE</scope>
    <source>
        <strain evidence="3">16-2883</strain>
    </source>
</reference>
<keyword evidence="1 3" id="KW-0808">Transferase</keyword>
<comment type="subcellular location">
    <subcellularLocation>
        <location evidence="1">Mitochondrion</location>
    </subcellularLocation>
</comment>
<dbReference type="FunFam" id="3.30.420.40:FF:000252">
    <property type="entry name" value="tRNA N6-adenosine threonylcarbamoyltransferase, mitochondrial"/>
    <property type="match status" value="1"/>
</dbReference>
<evidence type="ECO:0000256" key="1">
    <source>
        <dbReference type="HAMAP-Rule" id="MF_03179"/>
    </source>
</evidence>
<keyword evidence="1" id="KW-0496">Mitochondrion</keyword>
<comment type="cofactor">
    <cofactor evidence="1">
        <name>a divalent metal cation</name>
        <dbReference type="ChEBI" id="CHEBI:60240"/>
    </cofactor>
    <text evidence="1">Binds 1 divalent metal cation per subunit.</text>
</comment>
<protein>
    <submittedName>
        <fullName evidence="3">Mitochondrial tRNAs modification protein</fullName>
        <ecNumber evidence="3">2.3.1.234</ecNumber>
    </submittedName>
</protein>
<name>A0AAF0ILH1_9EURO</name>
<dbReference type="EC" id="2.3.1.234" evidence="3"/>
<dbReference type="AlphaFoldDB" id="A0AAF0ILH1"/>
<dbReference type="GO" id="GO:0005739">
    <property type="term" value="C:mitochondrion"/>
    <property type="evidence" value="ECO:0007669"/>
    <property type="project" value="UniProtKB-SubCell"/>
</dbReference>
<keyword evidence="1" id="KW-0819">tRNA processing</keyword>
<dbReference type="GO" id="GO:0046872">
    <property type="term" value="F:metal ion binding"/>
    <property type="evidence" value="ECO:0007669"/>
    <property type="project" value="UniProtKB-KW"/>
</dbReference>
<dbReference type="GO" id="GO:0072670">
    <property type="term" value="P:mitochondrial tRNA threonylcarbamoyladenosine modification"/>
    <property type="evidence" value="ECO:0007669"/>
    <property type="project" value="TreeGrafter"/>
</dbReference>
<dbReference type="InterPro" id="IPR043129">
    <property type="entry name" value="ATPase_NBD"/>
</dbReference>
<accession>A0AAF0ILH1</accession>
<comment type="function">
    <text evidence="1">Required for the formation of a threonylcarbamoyl group on adenosine at position 37 (t(6)A37) in mitochondrial tRNAs that read codons beginning with adenine. Probably involved in the transfer of the threonylcarbamoyl moiety of threonylcarbamoyl-AMP (TC-AMP) to the N6 group of A37. Involved in mitochondrial genome maintenance.</text>
</comment>
<dbReference type="SUPFAM" id="SSF53067">
    <property type="entry name" value="Actin-like ATPase domain"/>
    <property type="match status" value="2"/>
</dbReference>
<comment type="similarity">
    <text evidence="1">Belongs to the KAE1 / TsaD family.</text>
</comment>
<dbReference type="PANTHER" id="PTHR11735">
    <property type="entry name" value="TRNA N6-ADENOSINE THREONYLCARBAMOYLTRANSFERASE"/>
    <property type="match status" value="1"/>
</dbReference>
<evidence type="ECO:0000259" key="2">
    <source>
        <dbReference type="Pfam" id="PF00814"/>
    </source>
</evidence>
<keyword evidence="4" id="KW-1185">Reference proteome</keyword>
<comment type="subunit">
    <text evidence="1">Homodimer.</text>
</comment>
<keyword evidence="1" id="KW-0479">Metal-binding</keyword>
<proteinExistence type="inferred from homology"/>
<dbReference type="InterPro" id="IPR000905">
    <property type="entry name" value="Gcp-like_dom"/>
</dbReference>
<dbReference type="InterPro" id="IPR022450">
    <property type="entry name" value="TsaD"/>
</dbReference>
<dbReference type="PANTHER" id="PTHR11735:SF6">
    <property type="entry name" value="TRNA N6-ADENOSINE THREONYLCARBAMOYLTRANSFERASE, MITOCHONDRIAL"/>
    <property type="match status" value="1"/>
</dbReference>
<dbReference type="InterPro" id="IPR017860">
    <property type="entry name" value="Peptidase_M22_CS"/>
</dbReference>
<organism evidence="3 4">
    <name type="scientific">Emydomyces testavorans</name>
    <dbReference type="NCBI Taxonomy" id="2070801"/>
    <lineage>
        <taxon>Eukaryota</taxon>
        <taxon>Fungi</taxon>
        <taxon>Dikarya</taxon>
        <taxon>Ascomycota</taxon>
        <taxon>Pezizomycotina</taxon>
        <taxon>Eurotiomycetes</taxon>
        <taxon>Eurotiomycetidae</taxon>
        <taxon>Onygenales</taxon>
        <taxon>Nannizziopsiaceae</taxon>
        <taxon>Emydomyces</taxon>
    </lineage>
</organism>
<evidence type="ECO:0000313" key="3">
    <source>
        <dbReference type="EMBL" id="WEW58829.1"/>
    </source>
</evidence>
<dbReference type="FunFam" id="3.30.420.40:FF:000377">
    <property type="entry name" value="tRNA N6-adenosine threonylcarbamoyltransferase, mitochondrial"/>
    <property type="match status" value="1"/>
</dbReference>
<sequence length="491" mass="54034">MLSPSRAACKVLRSQTTSTVLRNAQRRELLTLAIESSCDDSSVAIVEKHESKAPFCSTATVHFLENVTADSREYRGIHPMIALGSHQRNLASLIHKSLLHLPQASERDSNEGSIHISSTDGRVTRRKPDFISVTRGPGMASSLATGLDTAKGLAVAWQIPLVGVHHMQAHLLTPRLVAALDAQAAAVSKSKGVEFPFLSLLVSGGHTLLVHSRSLVDHEILASTVDIAIGDALDKIARIVLPTSHLEQSKTTMYGKSLEAFVFPNGKADFADYRAPSSRREEIAKYEDTKWGWSFSMPYGETRKLAFSFAGSLSEAHKQVANRQATWKETPSQGAEEWFPHDARVALGREFMRVCFEHLASRTVIALQNLQQPPGTEPWNKTDRKKNEKNPALLKDPVKTLVVSGGVAANQFLRSLLRSFLDIRGFGDVEIVAPPMYLCTDNAAMIGWTGLEMFEAGWKSDLKCRAMRKWALDAKADDGGILGPDDWVKFR</sequence>
<dbReference type="GO" id="GO:0061711">
    <property type="term" value="F:tRNA N(6)-L-threonylcarbamoyladenine synthase activity"/>
    <property type="evidence" value="ECO:0007669"/>
    <property type="project" value="UniProtKB-EC"/>
</dbReference>
<dbReference type="EMBL" id="CP120628">
    <property type="protein sequence ID" value="WEW58829.1"/>
    <property type="molecule type" value="Genomic_DNA"/>
</dbReference>
<feature type="domain" description="Gcp-like" evidence="2">
    <location>
        <begin position="123"/>
        <end position="448"/>
    </location>
</feature>
<dbReference type="PROSITE" id="PS01016">
    <property type="entry name" value="GLYCOPROTEASE"/>
    <property type="match status" value="1"/>
</dbReference>
<gene>
    <name evidence="3" type="primary">QRI7</name>
    <name evidence="3" type="ORF">PRK78_004297</name>
</gene>
<dbReference type="Proteomes" id="UP001219355">
    <property type="component" value="Chromosome 2"/>
</dbReference>